<keyword evidence="2" id="KW-1185">Reference proteome</keyword>
<protein>
    <submittedName>
        <fullName evidence="1">Uncharacterized protein</fullName>
    </submittedName>
</protein>
<comment type="caution">
    <text evidence="1">The sequence shown here is derived from an EMBL/GenBank/DDBJ whole genome shotgun (WGS) entry which is preliminary data.</text>
</comment>
<name>V5C217_9GAMM</name>
<gene>
    <name evidence="1" type="ORF">MGMO_3c00060</name>
</gene>
<evidence type="ECO:0000313" key="2">
    <source>
        <dbReference type="Proteomes" id="UP000017842"/>
    </source>
</evidence>
<proteinExistence type="predicted"/>
<sequence length="77" mass="8995">MISERRKNSRINFVIVNRCHDFDLWILFGTLQRIKLGCMCSVQSKTITFLNAVIEMLRQRIQEDFHETSSYATAGNV</sequence>
<dbReference type="AlphaFoldDB" id="V5C217"/>
<dbReference type="Proteomes" id="UP000017842">
    <property type="component" value="Unassembled WGS sequence"/>
</dbReference>
<accession>V5C217</accession>
<organism evidence="1 2">
    <name type="scientific">Methyloglobulus morosus KoM1</name>
    <dbReference type="NCBI Taxonomy" id="1116472"/>
    <lineage>
        <taxon>Bacteria</taxon>
        <taxon>Pseudomonadati</taxon>
        <taxon>Pseudomonadota</taxon>
        <taxon>Gammaproteobacteria</taxon>
        <taxon>Methylococcales</taxon>
        <taxon>Methylococcaceae</taxon>
        <taxon>Methyloglobulus</taxon>
    </lineage>
</organism>
<reference evidence="1 2" key="1">
    <citation type="journal article" date="2013" name="Genome Announc.">
        <title>Draft Genome Sequence of the Methanotrophic Gammaproteobacterium Methyloglobulus morosus DSM 22980 Strain KoM1.</title>
        <authorList>
            <person name="Poehlein A."/>
            <person name="Deutzmann J.S."/>
            <person name="Daniel R."/>
            <person name="Simeonova D.D."/>
        </authorList>
    </citation>
    <scope>NUCLEOTIDE SEQUENCE [LARGE SCALE GENOMIC DNA]</scope>
    <source>
        <strain evidence="1 2">KoM1</strain>
    </source>
</reference>
<dbReference type="EMBL" id="AYLO01000003">
    <property type="protein sequence ID" value="ESS74124.1"/>
    <property type="molecule type" value="Genomic_DNA"/>
</dbReference>
<evidence type="ECO:0000313" key="1">
    <source>
        <dbReference type="EMBL" id="ESS74124.1"/>
    </source>
</evidence>